<reference evidence="1 2" key="1">
    <citation type="submission" date="2019-12" db="EMBL/GenBank/DDBJ databases">
        <title>Roseobacter cerasinus sp. nov., isolated from seawater around aquaculture.</title>
        <authorList>
            <person name="Muramatsu S."/>
            <person name="Takabe Y."/>
            <person name="Mori K."/>
            <person name="Takaichi S."/>
            <person name="Hanada S."/>
        </authorList>
    </citation>
    <scope>NUCLEOTIDE SEQUENCE [LARGE SCALE GENOMIC DNA]</scope>
    <source>
        <strain evidence="1 2">AI77</strain>
    </source>
</reference>
<dbReference type="SUPFAM" id="SSF143081">
    <property type="entry name" value="BB1717-like"/>
    <property type="match status" value="1"/>
</dbReference>
<accession>A0A640VVZ0</accession>
<dbReference type="Gene3D" id="3.90.1680.10">
    <property type="entry name" value="SOS response associated peptidase-like"/>
    <property type="match status" value="1"/>
</dbReference>
<protein>
    <recommendedName>
        <fullName evidence="3">Abasic site processing protein</fullName>
    </recommendedName>
</protein>
<proteinExistence type="predicted"/>
<dbReference type="InterPro" id="IPR036590">
    <property type="entry name" value="SRAP-like"/>
</dbReference>
<dbReference type="GO" id="GO:0003697">
    <property type="term" value="F:single-stranded DNA binding"/>
    <property type="evidence" value="ECO:0007669"/>
    <property type="project" value="InterPro"/>
</dbReference>
<dbReference type="Pfam" id="PF02586">
    <property type="entry name" value="SRAP"/>
    <property type="match status" value="1"/>
</dbReference>
<evidence type="ECO:0000313" key="1">
    <source>
        <dbReference type="EMBL" id="GFE52313.1"/>
    </source>
</evidence>
<dbReference type="GO" id="GO:0106300">
    <property type="term" value="P:protein-DNA covalent cross-linking repair"/>
    <property type="evidence" value="ECO:0007669"/>
    <property type="project" value="InterPro"/>
</dbReference>
<dbReference type="OrthoDB" id="9782620at2"/>
<evidence type="ECO:0008006" key="3">
    <source>
        <dbReference type="Google" id="ProtNLM"/>
    </source>
</evidence>
<dbReference type="InterPro" id="IPR003738">
    <property type="entry name" value="SRAP"/>
</dbReference>
<dbReference type="RefSeq" id="WP_159980818.1">
    <property type="nucleotide sequence ID" value="NZ_BLIV01000011.1"/>
</dbReference>
<organism evidence="1 2">
    <name type="scientific">Roseobacter cerasinus</name>
    <dbReference type="NCBI Taxonomy" id="2602289"/>
    <lineage>
        <taxon>Bacteria</taxon>
        <taxon>Pseudomonadati</taxon>
        <taxon>Pseudomonadota</taxon>
        <taxon>Alphaproteobacteria</taxon>
        <taxon>Rhodobacterales</taxon>
        <taxon>Roseobacteraceae</taxon>
        <taxon>Roseobacter</taxon>
    </lineage>
</organism>
<sequence length="121" mass="12959">MKDAEGFAFAGIWKRQAGVVGDTETNATVYSIMTASPNSFAAQYHTPMPFILLILPPQSYDTWLNGPPDAAYSLLGGISQLIGEGEGMPEQPAASLGSMRYWRCLARGTICGTKLAPDRSS</sequence>
<gene>
    <name evidence="1" type="ORF">So717_40660</name>
</gene>
<comment type="caution">
    <text evidence="1">The sequence shown here is derived from an EMBL/GenBank/DDBJ whole genome shotgun (WGS) entry which is preliminary data.</text>
</comment>
<evidence type="ECO:0000313" key="2">
    <source>
        <dbReference type="Proteomes" id="UP000436522"/>
    </source>
</evidence>
<dbReference type="EMBL" id="BLIV01000011">
    <property type="protein sequence ID" value="GFE52313.1"/>
    <property type="molecule type" value="Genomic_DNA"/>
</dbReference>
<name>A0A640VVZ0_9RHOB</name>
<dbReference type="AlphaFoldDB" id="A0A640VVZ0"/>
<dbReference type="Proteomes" id="UP000436522">
    <property type="component" value="Unassembled WGS sequence"/>
</dbReference>
<keyword evidence="2" id="KW-1185">Reference proteome</keyword>